<gene>
    <name evidence="2" type="ORF">ORG12_13280</name>
</gene>
<evidence type="ECO:0000259" key="1">
    <source>
        <dbReference type="Pfam" id="PF13472"/>
    </source>
</evidence>
<dbReference type="Pfam" id="PF13472">
    <property type="entry name" value="Lipase_GDSL_2"/>
    <property type="match status" value="1"/>
</dbReference>
<keyword evidence="2" id="KW-0378">Hydrolase</keyword>
<dbReference type="Proteomes" id="UP001207276">
    <property type="component" value="Unassembled WGS sequence"/>
</dbReference>
<dbReference type="GO" id="GO:0016787">
    <property type="term" value="F:hydrolase activity"/>
    <property type="evidence" value="ECO:0007669"/>
    <property type="project" value="UniProtKB-KW"/>
</dbReference>
<dbReference type="InterPro" id="IPR013830">
    <property type="entry name" value="SGNH_hydro"/>
</dbReference>
<dbReference type="InterPro" id="IPR036514">
    <property type="entry name" value="SGNH_hydro_sf"/>
</dbReference>
<dbReference type="SUPFAM" id="SSF52266">
    <property type="entry name" value="SGNH hydrolase"/>
    <property type="match status" value="1"/>
</dbReference>
<keyword evidence="3" id="KW-1185">Reference proteome</keyword>
<organism evidence="2 3">
    <name type="scientific">Curtobacterium poinsettiae</name>
    <dbReference type="NCBI Taxonomy" id="159612"/>
    <lineage>
        <taxon>Bacteria</taxon>
        <taxon>Bacillati</taxon>
        <taxon>Actinomycetota</taxon>
        <taxon>Actinomycetes</taxon>
        <taxon>Micrococcales</taxon>
        <taxon>Microbacteriaceae</taxon>
        <taxon>Curtobacterium</taxon>
    </lineage>
</organism>
<comment type="caution">
    <text evidence="2">The sequence shown here is derived from an EMBL/GenBank/DDBJ whole genome shotgun (WGS) entry which is preliminary data.</text>
</comment>
<reference evidence="2 3" key="1">
    <citation type="submission" date="2022-11" db="EMBL/GenBank/DDBJ databases">
        <title>Taxonomy of Curtobacterium flaccumfaciens.</title>
        <authorList>
            <person name="Osdaghi E."/>
            <person name="Taghavi S.M."/>
            <person name="Hamidizade M."/>
            <person name="Abachi H."/>
            <person name="Fazliarab A."/>
            <person name="Baeyen S."/>
            <person name="Portier P."/>
            <person name="Van Vaerenbergh J."/>
            <person name="Jacques M.-A."/>
        </authorList>
    </citation>
    <scope>NUCLEOTIDE SEQUENCE [LARGE SCALE GENOMIC DNA]</scope>
    <source>
        <strain evidence="2 3">LMG 3715</strain>
    </source>
</reference>
<dbReference type="Gene3D" id="3.40.50.1110">
    <property type="entry name" value="SGNH hydrolase"/>
    <property type="match status" value="1"/>
</dbReference>
<evidence type="ECO:0000313" key="3">
    <source>
        <dbReference type="Proteomes" id="UP001207276"/>
    </source>
</evidence>
<dbReference type="RefSeq" id="WP_162243012.1">
    <property type="nucleotide sequence ID" value="NZ_CP104934.1"/>
</dbReference>
<accession>A0ABT3S4A1</accession>
<feature type="domain" description="SGNH hydrolase-type esterase" evidence="1">
    <location>
        <begin position="6"/>
        <end position="179"/>
    </location>
</feature>
<evidence type="ECO:0000313" key="2">
    <source>
        <dbReference type="EMBL" id="MCX2849645.1"/>
    </source>
</evidence>
<dbReference type="CDD" id="cd00229">
    <property type="entry name" value="SGNH_hydrolase"/>
    <property type="match status" value="1"/>
</dbReference>
<sequence length="194" mass="20688">MPTVAFYGDSIVTGWRGISRTENRWSTIVAKRLGWGALHFAIDGVGFVRRRGIDRSDDGATLGLLSDVLASGADACVVALGVNDSVIVLGREDDVRAAIARDLEALHGRFPSGRLAVLDLYSPYGTDYPPGWRAVRRILDEETRRVGLSLVPGLATAINRSPALLCSDGVHPNDHGHAALAAAVEPQLHSVLST</sequence>
<proteinExistence type="predicted"/>
<dbReference type="EMBL" id="JAPJDE010000004">
    <property type="protein sequence ID" value="MCX2849645.1"/>
    <property type="molecule type" value="Genomic_DNA"/>
</dbReference>
<name>A0ABT3S4A1_9MICO</name>
<protein>
    <submittedName>
        <fullName evidence="2">SGNH/GDSL hydrolase family protein</fullName>
    </submittedName>
</protein>
<dbReference type="GeneID" id="99624373"/>